<dbReference type="InterPro" id="IPR036514">
    <property type="entry name" value="SGNH_hydro_sf"/>
</dbReference>
<keyword evidence="4" id="KW-1185">Reference proteome</keyword>
<feature type="chain" id="PRO_5047102846" evidence="2">
    <location>
        <begin position="30"/>
        <end position="329"/>
    </location>
</feature>
<dbReference type="GO" id="GO:0016787">
    <property type="term" value="F:hydrolase activity"/>
    <property type="evidence" value="ECO:0007669"/>
    <property type="project" value="UniProtKB-KW"/>
</dbReference>
<evidence type="ECO:0000256" key="2">
    <source>
        <dbReference type="SAM" id="SignalP"/>
    </source>
</evidence>
<evidence type="ECO:0000313" key="3">
    <source>
        <dbReference type="EMBL" id="MEF3368011.1"/>
    </source>
</evidence>
<gene>
    <name evidence="3" type="ORF">V3H18_15865</name>
</gene>
<feature type="compositionally biased region" description="Low complexity" evidence="1">
    <location>
        <begin position="86"/>
        <end position="95"/>
    </location>
</feature>
<reference evidence="3 4" key="1">
    <citation type="submission" date="2024-02" db="EMBL/GenBank/DDBJ databases">
        <authorList>
            <person name="Grouzdev D."/>
        </authorList>
    </citation>
    <scope>NUCLEOTIDE SEQUENCE [LARGE SCALE GENOMIC DNA]</scope>
    <source>
        <strain evidence="3 4">9N</strain>
    </source>
</reference>
<dbReference type="EMBL" id="JAZHYN010000072">
    <property type="protein sequence ID" value="MEF3368011.1"/>
    <property type="molecule type" value="Genomic_DNA"/>
</dbReference>
<protein>
    <submittedName>
        <fullName evidence="3">SGNH family hydrolase</fullName>
    </submittedName>
</protein>
<sequence length="329" mass="36079">MAIRTKTLRRLLALFLGALMISASPGAYAQEDPFSEFFGGLFGGRPHRSSPDYGEPRVRRIAPGRERGPAYWHGQSEQRRAKRQQTPAPAEETPAVEPTFFVATLGDTLGVLLANGLKQGLSDKPDVAILSKAKESSGLAREDFYDWKKAAHEIAGDAQKVNVAVIMLGSNDRQAIQQGSESYEPFSPRWREIYAARVDAVIAAFQEKGIPVIWVGLPVMKNERFSADMAQLNEIFRARVEKAGAAYIDIWEAMADEHGQYSAFGPDINGQIVKLRSADGVHFTDAGARSVAHFVDTEIKRIYDEYRERTPLNAAAPPAAAPPPDAGAR</sequence>
<feature type="compositionally biased region" description="Basic and acidic residues" evidence="1">
    <location>
        <begin position="54"/>
        <end position="68"/>
    </location>
</feature>
<dbReference type="PANTHER" id="PTHR30383">
    <property type="entry name" value="THIOESTERASE 1/PROTEASE 1/LYSOPHOSPHOLIPASE L1"/>
    <property type="match status" value="1"/>
</dbReference>
<organism evidence="3 4">
    <name type="scientific">Methylocystis borbori</name>
    <dbReference type="NCBI Taxonomy" id="3118750"/>
    <lineage>
        <taxon>Bacteria</taxon>
        <taxon>Pseudomonadati</taxon>
        <taxon>Pseudomonadota</taxon>
        <taxon>Alphaproteobacteria</taxon>
        <taxon>Hyphomicrobiales</taxon>
        <taxon>Methylocystaceae</taxon>
        <taxon>Methylocystis</taxon>
    </lineage>
</organism>
<keyword evidence="2" id="KW-0732">Signal</keyword>
<dbReference type="InterPro" id="IPR007407">
    <property type="entry name" value="DUF459"/>
</dbReference>
<feature type="non-terminal residue" evidence="3">
    <location>
        <position position="329"/>
    </location>
</feature>
<comment type="caution">
    <text evidence="3">The sequence shown here is derived from an EMBL/GenBank/DDBJ whole genome shotgun (WGS) entry which is preliminary data.</text>
</comment>
<dbReference type="PANTHER" id="PTHR30383:SF5">
    <property type="entry name" value="SGNH HYDROLASE-TYPE ESTERASE DOMAIN-CONTAINING PROTEIN"/>
    <property type="match status" value="1"/>
</dbReference>
<dbReference type="Gene3D" id="3.40.50.1110">
    <property type="entry name" value="SGNH hydrolase"/>
    <property type="match status" value="1"/>
</dbReference>
<dbReference type="RefSeq" id="WP_332083043.1">
    <property type="nucleotide sequence ID" value="NZ_JAZHYN010000072.1"/>
</dbReference>
<dbReference type="Proteomes" id="UP001350748">
    <property type="component" value="Unassembled WGS sequence"/>
</dbReference>
<dbReference type="InterPro" id="IPR051532">
    <property type="entry name" value="Ester_Hydrolysis_Enzymes"/>
</dbReference>
<name>A0ABU7XKV0_9HYPH</name>
<keyword evidence="3" id="KW-0378">Hydrolase</keyword>
<evidence type="ECO:0000313" key="4">
    <source>
        <dbReference type="Proteomes" id="UP001350748"/>
    </source>
</evidence>
<dbReference type="Pfam" id="PF04311">
    <property type="entry name" value="DUF459"/>
    <property type="match status" value="1"/>
</dbReference>
<accession>A0ABU7XKV0</accession>
<evidence type="ECO:0000256" key="1">
    <source>
        <dbReference type="SAM" id="MobiDB-lite"/>
    </source>
</evidence>
<dbReference type="CDD" id="cd01829">
    <property type="entry name" value="SGNH_hydrolase_peri2"/>
    <property type="match status" value="1"/>
</dbReference>
<dbReference type="SUPFAM" id="SSF52266">
    <property type="entry name" value="SGNH hydrolase"/>
    <property type="match status" value="1"/>
</dbReference>
<feature type="signal peptide" evidence="2">
    <location>
        <begin position="1"/>
        <end position="29"/>
    </location>
</feature>
<proteinExistence type="predicted"/>
<feature type="region of interest" description="Disordered" evidence="1">
    <location>
        <begin position="45"/>
        <end position="95"/>
    </location>
</feature>